<dbReference type="GO" id="GO:0004817">
    <property type="term" value="F:cysteine-tRNA ligase activity"/>
    <property type="evidence" value="ECO:0007669"/>
    <property type="project" value="UniProtKB-UniRule"/>
</dbReference>
<evidence type="ECO:0000256" key="1">
    <source>
        <dbReference type="ARBA" id="ARBA00001947"/>
    </source>
</evidence>
<keyword evidence="9" id="KW-0862">Zinc</keyword>
<dbReference type="Proteomes" id="UP000178515">
    <property type="component" value="Unassembled WGS sequence"/>
</dbReference>
<evidence type="ECO:0000256" key="13">
    <source>
        <dbReference type="HAMAP-Rule" id="MF_00041"/>
    </source>
</evidence>
<dbReference type="Pfam" id="PF09190">
    <property type="entry name" value="DALR_2"/>
    <property type="match status" value="1"/>
</dbReference>
<dbReference type="Gene3D" id="1.20.120.1910">
    <property type="entry name" value="Cysteine-tRNA ligase, C-terminal anti-codon recognition domain"/>
    <property type="match status" value="1"/>
</dbReference>
<dbReference type="InterPro" id="IPR024909">
    <property type="entry name" value="Cys-tRNA/MSH_ligase"/>
</dbReference>
<keyword evidence="8 13" id="KW-0547">Nucleotide-binding</keyword>
<evidence type="ECO:0000313" key="16">
    <source>
        <dbReference type="Proteomes" id="UP000178515"/>
    </source>
</evidence>
<comment type="subcellular location">
    <subcellularLocation>
        <location evidence="2 13">Cytoplasm</location>
    </subcellularLocation>
</comment>
<proteinExistence type="inferred from homology"/>
<comment type="catalytic activity">
    <reaction evidence="13">
        <text>tRNA(Cys) + L-cysteine + ATP = L-cysteinyl-tRNA(Cys) + AMP + diphosphate</text>
        <dbReference type="Rhea" id="RHEA:17773"/>
        <dbReference type="Rhea" id="RHEA-COMP:9661"/>
        <dbReference type="Rhea" id="RHEA-COMP:9679"/>
        <dbReference type="ChEBI" id="CHEBI:30616"/>
        <dbReference type="ChEBI" id="CHEBI:33019"/>
        <dbReference type="ChEBI" id="CHEBI:35235"/>
        <dbReference type="ChEBI" id="CHEBI:78442"/>
        <dbReference type="ChEBI" id="CHEBI:78517"/>
        <dbReference type="ChEBI" id="CHEBI:456215"/>
        <dbReference type="EC" id="6.1.1.16"/>
    </reaction>
</comment>
<dbReference type="InterPro" id="IPR032678">
    <property type="entry name" value="tRNA-synt_1_cat_dom"/>
</dbReference>
<evidence type="ECO:0000256" key="2">
    <source>
        <dbReference type="ARBA" id="ARBA00004496"/>
    </source>
</evidence>
<evidence type="ECO:0000256" key="5">
    <source>
        <dbReference type="ARBA" id="ARBA00022490"/>
    </source>
</evidence>
<dbReference type="PANTHER" id="PTHR10890:SF3">
    <property type="entry name" value="CYSTEINE--TRNA LIGASE, CYTOPLASMIC"/>
    <property type="match status" value="1"/>
</dbReference>
<dbReference type="NCBIfam" id="TIGR00435">
    <property type="entry name" value="cysS"/>
    <property type="match status" value="1"/>
</dbReference>
<accession>A0A1G1Z3Y3</accession>
<evidence type="ECO:0000256" key="7">
    <source>
        <dbReference type="ARBA" id="ARBA00022723"/>
    </source>
</evidence>
<comment type="similarity">
    <text evidence="3 13">Belongs to the class-I aminoacyl-tRNA synthetase family.</text>
</comment>
<dbReference type="GO" id="GO:0005737">
    <property type="term" value="C:cytoplasm"/>
    <property type="evidence" value="ECO:0007669"/>
    <property type="project" value="UniProtKB-SubCell"/>
</dbReference>
<evidence type="ECO:0000256" key="3">
    <source>
        <dbReference type="ARBA" id="ARBA00005594"/>
    </source>
</evidence>
<dbReference type="EMBL" id="MHIX01000045">
    <property type="protein sequence ID" value="OGY58397.1"/>
    <property type="molecule type" value="Genomic_DNA"/>
</dbReference>
<protein>
    <recommendedName>
        <fullName evidence="13">Cysteine--tRNA ligase</fullName>
        <ecNumber evidence="13">6.1.1.16</ecNumber>
    </recommendedName>
    <alternativeName>
        <fullName evidence="13">Cysteinyl-tRNA synthetase</fullName>
        <shortName evidence="13">CysRS</shortName>
    </alternativeName>
</protein>
<dbReference type="AlphaFoldDB" id="A0A1G1Z3Y3"/>
<evidence type="ECO:0000256" key="4">
    <source>
        <dbReference type="ARBA" id="ARBA00011245"/>
    </source>
</evidence>
<feature type="binding site" evidence="13">
    <location>
        <position position="268"/>
    </location>
    <ligand>
        <name>ATP</name>
        <dbReference type="ChEBI" id="CHEBI:30616"/>
    </ligand>
</feature>
<reference evidence="15 16" key="1">
    <citation type="journal article" date="2016" name="Nat. Commun.">
        <title>Thousands of microbial genomes shed light on interconnected biogeochemical processes in an aquifer system.</title>
        <authorList>
            <person name="Anantharaman K."/>
            <person name="Brown C.T."/>
            <person name="Hug L.A."/>
            <person name="Sharon I."/>
            <person name="Castelle C.J."/>
            <person name="Probst A.J."/>
            <person name="Thomas B.C."/>
            <person name="Singh A."/>
            <person name="Wilkins M.J."/>
            <person name="Karaoz U."/>
            <person name="Brodie E.L."/>
            <person name="Williams K.H."/>
            <person name="Hubbard S.S."/>
            <person name="Banfield J.F."/>
        </authorList>
    </citation>
    <scope>NUCLEOTIDE SEQUENCE [LARGE SCALE GENOMIC DNA]</scope>
</reference>
<evidence type="ECO:0000259" key="14">
    <source>
        <dbReference type="SMART" id="SM00840"/>
    </source>
</evidence>
<dbReference type="PANTHER" id="PTHR10890">
    <property type="entry name" value="CYSTEINYL-TRNA SYNTHETASE"/>
    <property type="match status" value="1"/>
</dbReference>
<comment type="cofactor">
    <cofactor evidence="1">
        <name>Zn(2+)</name>
        <dbReference type="ChEBI" id="CHEBI:29105"/>
    </cofactor>
</comment>
<evidence type="ECO:0000313" key="15">
    <source>
        <dbReference type="EMBL" id="OGY58397.1"/>
    </source>
</evidence>
<dbReference type="STRING" id="1797689.A3F24_02005"/>
<dbReference type="GO" id="GO:0006423">
    <property type="term" value="P:cysteinyl-tRNA aminoacylation"/>
    <property type="evidence" value="ECO:0007669"/>
    <property type="project" value="UniProtKB-UniRule"/>
</dbReference>
<evidence type="ECO:0000256" key="9">
    <source>
        <dbReference type="ARBA" id="ARBA00022833"/>
    </source>
</evidence>
<dbReference type="Pfam" id="PF01406">
    <property type="entry name" value="tRNA-synt_1e"/>
    <property type="match status" value="1"/>
</dbReference>
<evidence type="ECO:0000256" key="11">
    <source>
        <dbReference type="ARBA" id="ARBA00022917"/>
    </source>
</evidence>
<feature type="domain" description="Cysteinyl-tRNA synthetase class Ia DALR" evidence="14">
    <location>
        <begin position="350"/>
        <end position="412"/>
    </location>
</feature>
<evidence type="ECO:0000256" key="6">
    <source>
        <dbReference type="ARBA" id="ARBA00022598"/>
    </source>
</evidence>
<keyword evidence="5 13" id="KW-0963">Cytoplasm</keyword>
<dbReference type="GO" id="GO:0046872">
    <property type="term" value="F:metal ion binding"/>
    <property type="evidence" value="ECO:0007669"/>
    <property type="project" value="UniProtKB-KW"/>
</dbReference>
<dbReference type="SUPFAM" id="SSF47323">
    <property type="entry name" value="Anticodon-binding domain of a subclass of class I aminoacyl-tRNA synthetases"/>
    <property type="match status" value="1"/>
</dbReference>
<name>A0A1G1Z3Y3_9BACT</name>
<dbReference type="SUPFAM" id="SSF52374">
    <property type="entry name" value="Nucleotidylyl transferase"/>
    <property type="match status" value="1"/>
</dbReference>
<keyword evidence="6 13" id="KW-0436">Ligase</keyword>
<dbReference type="SMART" id="SM00840">
    <property type="entry name" value="DALR_2"/>
    <property type="match status" value="1"/>
</dbReference>
<evidence type="ECO:0000256" key="12">
    <source>
        <dbReference type="ARBA" id="ARBA00023146"/>
    </source>
</evidence>
<keyword evidence="12 13" id="KW-0030">Aminoacyl-tRNA synthetase</keyword>
<keyword evidence="7" id="KW-0479">Metal-binding</keyword>
<dbReference type="InterPro" id="IPR015273">
    <property type="entry name" value="Cys-tRNA-synt_Ia_DALR"/>
</dbReference>
<feature type="short sequence motif" description="'KMSKS' region" evidence="13">
    <location>
        <begin position="265"/>
        <end position="269"/>
    </location>
</feature>
<dbReference type="CDD" id="cd00672">
    <property type="entry name" value="CysRS_core"/>
    <property type="match status" value="1"/>
</dbReference>
<keyword evidence="10 13" id="KW-0067">ATP-binding</keyword>
<comment type="caution">
    <text evidence="15">The sequence shown here is derived from an EMBL/GenBank/DDBJ whole genome shotgun (WGS) entry which is preliminary data.</text>
</comment>
<gene>
    <name evidence="13" type="primary">cysS</name>
    <name evidence="15" type="ORF">A3F24_02005</name>
</gene>
<sequence length="462" mass="53242">MFLYNTLTNRKEELQKSRKPIKLFVCGPTVYDYSHIGHGRTYIAFDTFVRYARSQGYKISYLQNITDVDDKIIKRAAEKGVSALSLARTFTRAHFDDMKKLGVISVTKYAPATKFIPQIVKQVETLVARGYAYKISDGYYFDISKFKEYGKLSKRTVLQAEDAISRVDENAEKRNKGDFCLWKFYKPGEPSWNTRLGKGRPGWHIEDTAISEHFYGPQYDIHGGGIDLKFPHHEAEIAQQEAASGKKPFVRIWMHTGFLLINNEKMSKSLGNFLTIRDFLKKHSALILRYLVLLHHYRSPFNYTETTIEQAENGLQNLRLTLERLRFIEHSSKAKKSFEIKEFITAADRDFYRAMDDDFNTPEAVAALFKLITPLQNKLWLLSGAQAKELSRFLLKKLELLGIAFITSPAPLKARTLLKQREKLRGNQQFIQADGLRKKLSALGFTVEDTPLGPFLWRTNQI</sequence>
<dbReference type="InterPro" id="IPR014729">
    <property type="entry name" value="Rossmann-like_a/b/a_fold"/>
</dbReference>
<organism evidence="15 16">
    <name type="scientific">Candidatus Colwellbacteria bacterium RIFCSPHIGHO2_12_FULL_44_17</name>
    <dbReference type="NCBI Taxonomy" id="1797689"/>
    <lineage>
        <taxon>Bacteria</taxon>
        <taxon>Candidatus Colwelliibacteriota</taxon>
    </lineage>
</organism>
<evidence type="ECO:0000256" key="8">
    <source>
        <dbReference type="ARBA" id="ARBA00022741"/>
    </source>
</evidence>
<comment type="caution">
    <text evidence="13">Lacks conserved residue(s) required for the propagation of feature annotation.</text>
</comment>
<keyword evidence="11 13" id="KW-0648">Protein biosynthesis</keyword>
<dbReference type="EC" id="6.1.1.16" evidence="13"/>
<dbReference type="GO" id="GO:0005524">
    <property type="term" value="F:ATP binding"/>
    <property type="evidence" value="ECO:0007669"/>
    <property type="project" value="UniProtKB-UniRule"/>
</dbReference>
<dbReference type="PRINTS" id="PR00983">
    <property type="entry name" value="TRNASYNTHCYS"/>
</dbReference>
<dbReference type="HAMAP" id="MF_00041">
    <property type="entry name" value="Cys_tRNA_synth"/>
    <property type="match status" value="1"/>
</dbReference>
<comment type="subunit">
    <text evidence="4 13">Monomer.</text>
</comment>
<dbReference type="InterPro" id="IPR015803">
    <property type="entry name" value="Cys-tRNA-ligase"/>
</dbReference>
<evidence type="ECO:0000256" key="10">
    <source>
        <dbReference type="ARBA" id="ARBA00022840"/>
    </source>
</evidence>
<dbReference type="InterPro" id="IPR009080">
    <property type="entry name" value="tRNAsynth_Ia_anticodon-bd"/>
</dbReference>
<feature type="short sequence motif" description="'HIGH' region" evidence="13">
    <location>
        <begin position="28"/>
        <end position="38"/>
    </location>
</feature>
<dbReference type="Gene3D" id="3.40.50.620">
    <property type="entry name" value="HUPs"/>
    <property type="match status" value="1"/>
</dbReference>